<dbReference type="EMBL" id="JADWDJ010000015">
    <property type="protein sequence ID" value="KAG5269391.1"/>
    <property type="molecule type" value="Genomic_DNA"/>
</dbReference>
<name>A0AAV6G748_9TELE</name>
<evidence type="ECO:0000256" key="1">
    <source>
        <dbReference type="SAM" id="SignalP"/>
    </source>
</evidence>
<sequence>MRMHILYGMFFLFSTLKTSSGAEWCYQSQVTCAKPCQGPSKWTEVAMTCGGQAQSPINIVTKKARTDERLKPLHYTGYQFGFHSDIINNGHYGKSK</sequence>
<protein>
    <recommendedName>
        <fullName evidence="2">Alpha-carbonic anhydrase domain-containing protein</fullName>
    </recommendedName>
</protein>
<evidence type="ECO:0000313" key="4">
    <source>
        <dbReference type="Proteomes" id="UP000823561"/>
    </source>
</evidence>
<dbReference type="SUPFAM" id="SSF51069">
    <property type="entry name" value="Carbonic anhydrase"/>
    <property type="match status" value="1"/>
</dbReference>
<feature type="chain" id="PRO_5043719800" description="Alpha-carbonic anhydrase domain-containing protein" evidence="1">
    <location>
        <begin position="22"/>
        <end position="96"/>
    </location>
</feature>
<dbReference type="PROSITE" id="PS51144">
    <property type="entry name" value="ALPHA_CA_2"/>
    <property type="match status" value="1"/>
</dbReference>
<evidence type="ECO:0000313" key="3">
    <source>
        <dbReference type="EMBL" id="KAG5269391.1"/>
    </source>
</evidence>
<feature type="domain" description="Alpha-carbonic anhydrase" evidence="2">
    <location>
        <begin position="22"/>
        <end position="96"/>
    </location>
</feature>
<dbReference type="InterPro" id="IPR036398">
    <property type="entry name" value="CA_dom_sf"/>
</dbReference>
<dbReference type="Proteomes" id="UP000823561">
    <property type="component" value="Chromosome 15"/>
</dbReference>
<dbReference type="Pfam" id="PF00194">
    <property type="entry name" value="Carb_anhydrase"/>
    <property type="match status" value="1"/>
</dbReference>
<reference evidence="3" key="1">
    <citation type="submission" date="2020-10" db="EMBL/GenBank/DDBJ databases">
        <title>Chromosome-scale genome assembly of the Allis shad, Alosa alosa.</title>
        <authorList>
            <person name="Margot Z."/>
            <person name="Christophe K."/>
            <person name="Cabau C."/>
            <person name="Louis A."/>
            <person name="Berthelot C."/>
            <person name="Parey E."/>
            <person name="Roest Crollius H."/>
            <person name="Montfort J."/>
            <person name="Robinson-Rechavi M."/>
            <person name="Bucao C."/>
            <person name="Bouchez O."/>
            <person name="Gislard M."/>
            <person name="Lluch J."/>
            <person name="Milhes M."/>
            <person name="Lampietro C."/>
            <person name="Lopez Roques C."/>
            <person name="Donnadieu C."/>
            <person name="Braasch I."/>
            <person name="Desvignes T."/>
            <person name="Postlethwait J."/>
            <person name="Bobe J."/>
            <person name="Guiguen Y."/>
        </authorList>
    </citation>
    <scope>NUCLEOTIDE SEQUENCE</scope>
    <source>
        <strain evidence="3">M-15738</strain>
        <tissue evidence="3">Blood</tissue>
    </source>
</reference>
<proteinExistence type="predicted"/>
<accession>A0AAV6G748</accession>
<evidence type="ECO:0000259" key="2">
    <source>
        <dbReference type="PROSITE" id="PS51144"/>
    </source>
</evidence>
<organism evidence="3 4">
    <name type="scientific">Alosa alosa</name>
    <name type="common">allis shad</name>
    <dbReference type="NCBI Taxonomy" id="278164"/>
    <lineage>
        <taxon>Eukaryota</taxon>
        <taxon>Metazoa</taxon>
        <taxon>Chordata</taxon>
        <taxon>Craniata</taxon>
        <taxon>Vertebrata</taxon>
        <taxon>Euteleostomi</taxon>
        <taxon>Actinopterygii</taxon>
        <taxon>Neopterygii</taxon>
        <taxon>Teleostei</taxon>
        <taxon>Clupei</taxon>
        <taxon>Clupeiformes</taxon>
        <taxon>Clupeoidei</taxon>
        <taxon>Clupeidae</taxon>
        <taxon>Alosa</taxon>
    </lineage>
</organism>
<keyword evidence="1" id="KW-0732">Signal</keyword>
<feature type="signal peptide" evidence="1">
    <location>
        <begin position="1"/>
        <end position="21"/>
    </location>
</feature>
<dbReference type="Gene3D" id="3.10.200.10">
    <property type="entry name" value="Alpha carbonic anhydrase"/>
    <property type="match status" value="1"/>
</dbReference>
<dbReference type="AlphaFoldDB" id="A0AAV6G748"/>
<keyword evidence="4" id="KW-1185">Reference proteome</keyword>
<dbReference type="InterPro" id="IPR001148">
    <property type="entry name" value="CA_dom"/>
</dbReference>
<gene>
    <name evidence="3" type="ORF">AALO_G00201500</name>
</gene>
<comment type="caution">
    <text evidence="3">The sequence shown here is derived from an EMBL/GenBank/DDBJ whole genome shotgun (WGS) entry which is preliminary data.</text>
</comment>